<comment type="caution">
    <text evidence="1">The sequence shown here is derived from an EMBL/GenBank/DDBJ whole genome shotgun (WGS) entry which is preliminary data.</text>
</comment>
<accession>A0AAD5RF08</accession>
<dbReference type="PROSITE" id="PS51257">
    <property type="entry name" value="PROKAR_LIPOPROTEIN"/>
    <property type="match status" value="1"/>
</dbReference>
<proteinExistence type="predicted"/>
<name>A0AAD5RF08_PARTN</name>
<protein>
    <submittedName>
        <fullName evidence="1">Uncharacterized protein</fullName>
    </submittedName>
</protein>
<dbReference type="Proteomes" id="UP001196413">
    <property type="component" value="Unassembled WGS sequence"/>
</dbReference>
<reference evidence="1" key="1">
    <citation type="submission" date="2021-06" db="EMBL/GenBank/DDBJ databases">
        <title>Parelaphostrongylus tenuis whole genome reference sequence.</title>
        <authorList>
            <person name="Garwood T.J."/>
            <person name="Larsen P.A."/>
            <person name="Fountain-Jones N.M."/>
            <person name="Garbe J.R."/>
            <person name="Macchietto M.G."/>
            <person name="Kania S.A."/>
            <person name="Gerhold R.W."/>
            <person name="Richards J.E."/>
            <person name="Wolf T.M."/>
        </authorList>
    </citation>
    <scope>NUCLEOTIDE SEQUENCE</scope>
    <source>
        <strain evidence="1">MNPRO001-30</strain>
        <tissue evidence="1">Meninges</tissue>
    </source>
</reference>
<organism evidence="1 2">
    <name type="scientific">Parelaphostrongylus tenuis</name>
    <name type="common">Meningeal worm</name>
    <dbReference type="NCBI Taxonomy" id="148309"/>
    <lineage>
        <taxon>Eukaryota</taxon>
        <taxon>Metazoa</taxon>
        <taxon>Ecdysozoa</taxon>
        <taxon>Nematoda</taxon>
        <taxon>Chromadorea</taxon>
        <taxon>Rhabditida</taxon>
        <taxon>Rhabditina</taxon>
        <taxon>Rhabditomorpha</taxon>
        <taxon>Strongyloidea</taxon>
        <taxon>Metastrongylidae</taxon>
        <taxon>Parelaphostrongylus</taxon>
    </lineage>
</organism>
<gene>
    <name evidence="1" type="ORF">KIN20_037940</name>
</gene>
<evidence type="ECO:0000313" key="1">
    <source>
        <dbReference type="EMBL" id="KAJ1374838.1"/>
    </source>
</evidence>
<evidence type="ECO:0000313" key="2">
    <source>
        <dbReference type="Proteomes" id="UP001196413"/>
    </source>
</evidence>
<dbReference type="AlphaFoldDB" id="A0AAD5RF08"/>
<sequence>MVLRAACVTSSLLALINVSMLYFRSWVLYGSGLSCRSIELLGNNHIISADVYKKQFWKMAASSEETSMKLCSVESSSKTKYTVEIAKIYLIYWVLIAYEKTLSDEKYVDVNQNIIPTVTVQENKPLKE</sequence>
<dbReference type="EMBL" id="JAHQIW010007490">
    <property type="protein sequence ID" value="KAJ1374838.1"/>
    <property type="molecule type" value="Genomic_DNA"/>
</dbReference>
<keyword evidence="2" id="KW-1185">Reference proteome</keyword>